<feature type="transmembrane region" description="Helical" evidence="2">
    <location>
        <begin position="256"/>
        <end position="275"/>
    </location>
</feature>
<feature type="compositionally biased region" description="Basic and acidic residues" evidence="1">
    <location>
        <begin position="11"/>
        <end position="20"/>
    </location>
</feature>
<feature type="region of interest" description="Disordered" evidence="1">
    <location>
        <begin position="1"/>
        <end position="20"/>
    </location>
</feature>
<keyword evidence="2" id="KW-1133">Transmembrane helix</keyword>
<evidence type="ECO:0000256" key="2">
    <source>
        <dbReference type="SAM" id="Phobius"/>
    </source>
</evidence>
<feature type="compositionally biased region" description="Basic and acidic residues" evidence="1">
    <location>
        <begin position="818"/>
        <end position="829"/>
    </location>
</feature>
<feature type="transmembrane region" description="Helical" evidence="2">
    <location>
        <begin position="295"/>
        <end position="321"/>
    </location>
</feature>
<dbReference type="Proteomes" id="UP001190700">
    <property type="component" value="Unassembled WGS sequence"/>
</dbReference>
<keyword evidence="2" id="KW-0812">Transmembrane</keyword>
<dbReference type="EMBL" id="LGRX02011479">
    <property type="protein sequence ID" value="KAK3268912.1"/>
    <property type="molecule type" value="Genomic_DNA"/>
</dbReference>
<evidence type="ECO:0000256" key="1">
    <source>
        <dbReference type="SAM" id="MobiDB-lite"/>
    </source>
</evidence>
<feature type="region of interest" description="Disordered" evidence="1">
    <location>
        <begin position="790"/>
        <end position="863"/>
    </location>
</feature>
<feature type="compositionally biased region" description="Acidic residues" evidence="1">
    <location>
        <begin position="1"/>
        <end position="10"/>
    </location>
</feature>
<proteinExistence type="predicted"/>
<feature type="region of interest" description="Disordered" evidence="1">
    <location>
        <begin position="876"/>
        <end position="996"/>
    </location>
</feature>
<evidence type="ECO:0000313" key="3">
    <source>
        <dbReference type="EMBL" id="KAK3268912.1"/>
    </source>
</evidence>
<organism evidence="3 4">
    <name type="scientific">Cymbomonas tetramitiformis</name>
    <dbReference type="NCBI Taxonomy" id="36881"/>
    <lineage>
        <taxon>Eukaryota</taxon>
        <taxon>Viridiplantae</taxon>
        <taxon>Chlorophyta</taxon>
        <taxon>Pyramimonadophyceae</taxon>
        <taxon>Pyramimonadales</taxon>
        <taxon>Pyramimonadaceae</taxon>
        <taxon>Cymbomonas</taxon>
    </lineage>
</organism>
<sequence>MEATDCGDFEGLDREGAETCTDDKQQPLLAALLTAVVSRVVQGVPGSSYESLQPVVVRAEAVLSAQHRDPDLAAAAVVQEAGLTLSSEATKVVGTSLGTAIAGPVGAIMGLAVGISAAQLTKVWEVARAVSIIASIYGHDVEDTDIQYRIMLCLLDMVVTSGRAPTKPGSNSSKEDKAGGFNPWLKSWGRYLGEAVVSHTLSGFTAVPASVALQALIGFSESSNSAVEAAERAVKHFRPNSAGWASIFSDTHPKIVYLYSLLALIVLVKLMPGVLTLQTALGAALTSALPPSARLAGTAVSWVAAAVAAAGGVAAVLGMLLRGSGPLVKHSPWVLPMLALGAAPLADSMAVFAVSTSAQRAILGNEEGPHSHGYYLHKTCASAVMLWARKRRKQTATSDKLCVLLQGSLITWSVWLSMAVVDSGWDSDYAVPMFDAIATVCMTALMDRLHSPVVLAETIGAGALVHGAASVVQALGVAATHPEPAMKLIDQCSPPPPICCLILTMRTGWPGGALLPLLTGAPPCAFGLLPMPRHAALLVLGSLLAAAVVNTWHLHHDDLHSERRLLLLLPEHSDLKAPLESALNSVSTAQAVSSRAGIVLDRVTFVTDAPRRWWRSAHAGMRLRLRPASHATASSPALGQEGMCEGSSGDTLDPGAGSSGRQANGLGKAAPGLGQATVARNRSLSVLQDNSRRARWTLLTLPVRLIYRMTRRRDDQLDEESYVLVPEAEDIHEALVADGALETIPPDGTGQNASAGDEGDVQLGCTAAATWRGAVAEAIGGLFPWPSRGRSALHSSSVSSSAKKQDADAVGGRGTSTLERDNSEGEKQRQLKGAVGLAALITDTDSMGAPREGRGGASDRCRSLGREGGLHAVLAARAGEPSPVLGDEARCNPARDEKWPGGPGSERGSSGSNSVGALDCDATARCSDSSPGSSVRSDGGMGPAAMRMEMQPNLLGADSVGAASSSCSTEQDVYPNVPWDSPVSEGSPPSGPSPWDLYRKAVSRSAASTAVSVLPSEAFDNEVDRTHPDHNFSSAPAGLGIELDANTSSNRAQSSRPGSYFKRWMPSGLIWEAVSNSTEEGDHGQHLEGTAGETLSDGRGPQMISEPPP</sequence>
<feature type="compositionally biased region" description="Polar residues" evidence="1">
    <location>
        <begin position="962"/>
        <end position="971"/>
    </location>
</feature>
<comment type="caution">
    <text evidence="3">The sequence shown here is derived from an EMBL/GenBank/DDBJ whole genome shotgun (WGS) entry which is preliminary data.</text>
</comment>
<feature type="region of interest" description="Disordered" evidence="1">
    <location>
        <begin position="628"/>
        <end position="671"/>
    </location>
</feature>
<feature type="compositionally biased region" description="Low complexity" evidence="1">
    <location>
        <begin position="906"/>
        <end position="916"/>
    </location>
</feature>
<gene>
    <name evidence="3" type="ORF">CYMTET_22610</name>
</gene>
<feature type="region of interest" description="Disordered" evidence="1">
    <location>
        <begin position="1022"/>
        <end position="1061"/>
    </location>
</feature>
<feature type="compositionally biased region" description="Polar residues" evidence="1">
    <location>
        <begin position="1045"/>
        <end position="1057"/>
    </location>
</feature>
<feature type="compositionally biased region" description="Basic and acidic residues" evidence="1">
    <location>
        <begin position="851"/>
        <end position="863"/>
    </location>
</feature>
<feature type="region of interest" description="Disordered" evidence="1">
    <location>
        <begin position="1074"/>
        <end position="1109"/>
    </location>
</feature>
<accession>A0AAE0FZJ4</accession>
<reference evidence="3 4" key="1">
    <citation type="journal article" date="2015" name="Genome Biol. Evol.">
        <title>Comparative Genomics of a Bacterivorous Green Alga Reveals Evolutionary Causalities and Consequences of Phago-Mixotrophic Mode of Nutrition.</title>
        <authorList>
            <person name="Burns J.A."/>
            <person name="Paasch A."/>
            <person name="Narechania A."/>
            <person name="Kim E."/>
        </authorList>
    </citation>
    <scope>NUCLEOTIDE SEQUENCE [LARGE SCALE GENOMIC DNA]</scope>
    <source>
        <strain evidence="3 4">PLY_AMNH</strain>
    </source>
</reference>
<feature type="transmembrane region" description="Helical" evidence="2">
    <location>
        <begin position="333"/>
        <end position="354"/>
    </location>
</feature>
<keyword evidence="4" id="KW-1185">Reference proteome</keyword>
<protein>
    <submittedName>
        <fullName evidence="3">Uncharacterized protein</fullName>
    </submittedName>
</protein>
<name>A0AAE0FZJ4_9CHLO</name>
<feature type="compositionally biased region" description="Basic and acidic residues" evidence="1">
    <location>
        <begin position="887"/>
        <end position="899"/>
    </location>
</feature>
<feature type="compositionally biased region" description="Low complexity" evidence="1">
    <location>
        <begin position="790"/>
        <end position="801"/>
    </location>
</feature>
<dbReference type="AlphaFoldDB" id="A0AAE0FZJ4"/>
<evidence type="ECO:0000313" key="4">
    <source>
        <dbReference type="Proteomes" id="UP001190700"/>
    </source>
</evidence>
<keyword evidence="2" id="KW-0472">Membrane</keyword>
<feature type="compositionally biased region" description="Low complexity" evidence="1">
    <location>
        <begin position="927"/>
        <end position="938"/>
    </location>
</feature>